<dbReference type="SMART" id="SM00861">
    <property type="entry name" value="Transket_pyr"/>
    <property type="match status" value="1"/>
</dbReference>
<evidence type="ECO:0000256" key="3">
    <source>
        <dbReference type="ARBA" id="ARBA00023052"/>
    </source>
</evidence>
<dbReference type="PANTHER" id="PTHR43257:SF2">
    <property type="entry name" value="PYRUVATE DEHYDROGENASE E1 COMPONENT SUBUNIT BETA"/>
    <property type="match status" value="1"/>
</dbReference>
<dbReference type="AlphaFoldDB" id="A0A6I6EUQ3"/>
<comment type="cofactor">
    <cofactor evidence="1">
        <name>thiamine diphosphate</name>
        <dbReference type="ChEBI" id="CHEBI:58937"/>
    </cofactor>
</comment>
<dbReference type="Pfam" id="PF02780">
    <property type="entry name" value="Transketolase_C"/>
    <property type="match status" value="1"/>
</dbReference>
<evidence type="ECO:0000256" key="2">
    <source>
        <dbReference type="ARBA" id="ARBA00023002"/>
    </source>
</evidence>
<dbReference type="Pfam" id="PF02779">
    <property type="entry name" value="Transket_pyr"/>
    <property type="match status" value="1"/>
</dbReference>
<organism evidence="5 6">
    <name type="scientific">Clostridium bovifaecis</name>
    <dbReference type="NCBI Taxonomy" id="2184719"/>
    <lineage>
        <taxon>Bacteria</taxon>
        <taxon>Bacillati</taxon>
        <taxon>Bacillota</taxon>
        <taxon>Clostridia</taxon>
        <taxon>Eubacteriales</taxon>
        <taxon>Clostridiaceae</taxon>
        <taxon>Clostridium</taxon>
    </lineage>
</organism>
<feature type="domain" description="Transketolase-like pyrimidine-binding" evidence="4">
    <location>
        <begin position="4"/>
        <end position="179"/>
    </location>
</feature>
<dbReference type="Gene3D" id="3.40.50.970">
    <property type="match status" value="1"/>
</dbReference>
<keyword evidence="3" id="KW-0786">Thiamine pyrophosphate</keyword>
<evidence type="ECO:0000313" key="5">
    <source>
        <dbReference type="EMBL" id="QGU94606.1"/>
    </source>
</evidence>
<sequence length="325" mass="35060">MAKTSVVKALIEAVAEEMTRDEKVICIGEDIGKKGGSWGTFTGIQAAFGENRVLEMPIAEQGYATFAVGAANAGYRPVVEFMFADFASLGFEAIADVAAKSRFNSQGKKSCPVTYVFPAGGGMKVGCHHSQSVEAWFANIPGLKIVAPTYPEDIKGLLKASIRDDDPVLFMYPKGFLGKIEDIPEDKECYIPLTNAGKVVKEGEDITIISWHRTLDKVITAAETLEKEGISVEVIDPRVLVPLDKETIIKSVRKTGKVVIAHEAPKRGGYSGEIAAVITEECFDALKAPIIRVGSANGIIPFGLGEEHVYPTEVDIIEAVKKITK</sequence>
<protein>
    <submittedName>
        <fullName evidence="5">Alpha-ketoacid dehydrogenase subunit beta</fullName>
    </submittedName>
</protein>
<keyword evidence="6" id="KW-1185">Reference proteome</keyword>
<keyword evidence="2" id="KW-0560">Oxidoreductase</keyword>
<dbReference type="FunFam" id="3.40.50.970:FF:000001">
    <property type="entry name" value="Pyruvate dehydrogenase E1 beta subunit"/>
    <property type="match status" value="1"/>
</dbReference>
<dbReference type="FunFam" id="3.40.50.920:FF:000001">
    <property type="entry name" value="Pyruvate dehydrogenase E1 beta subunit"/>
    <property type="match status" value="1"/>
</dbReference>
<dbReference type="InterPro" id="IPR033248">
    <property type="entry name" value="Transketolase_C"/>
</dbReference>
<evidence type="ECO:0000313" key="6">
    <source>
        <dbReference type="Proteomes" id="UP000422764"/>
    </source>
</evidence>
<dbReference type="CDD" id="cd07036">
    <property type="entry name" value="TPP_PYR_E1-PDHc-beta_like"/>
    <property type="match status" value="1"/>
</dbReference>
<accession>A0A6I6EUQ3</accession>
<dbReference type="GO" id="GO:0016491">
    <property type="term" value="F:oxidoreductase activity"/>
    <property type="evidence" value="ECO:0007669"/>
    <property type="project" value="UniProtKB-KW"/>
</dbReference>
<dbReference type="InterPro" id="IPR009014">
    <property type="entry name" value="Transketo_C/PFOR_II"/>
</dbReference>
<dbReference type="SUPFAM" id="SSF52922">
    <property type="entry name" value="TK C-terminal domain-like"/>
    <property type="match status" value="1"/>
</dbReference>
<dbReference type="EMBL" id="CP046522">
    <property type="protein sequence ID" value="QGU94606.1"/>
    <property type="molecule type" value="Genomic_DNA"/>
</dbReference>
<proteinExistence type="predicted"/>
<evidence type="ECO:0000256" key="1">
    <source>
        <dbReference type="ARBA" id="ARBA00001964"/>
    </source>
</evidence>
<dbReference type="PANTHER" id="PTHR43257">
    <property type="entry name" value="PYRUVATE DEHYDROGENASE E1 COMPONENT BETA SUBUNIT"/>
    <property type="match status" value="1"/>
</dbReference>
<dbReference type="Proteomes" id="UP000422764">
    <property type="component" value="Chromosome"/>
</dbReference>
<evidence type="ECO:0000259" key="4">
    <source>
        <dbReference type="SMART" id="SM00861"/>
    </source>
</evidence>
<gene>
    <name evidence="5" type="ORF">GOM49_05370</name>
</gene>
<name>A0A6I6EUQ3_9CLOT</name>
<dbReference type="InterPro" id="IPR029061">
    <property type="entry name" value="THDP-binding"/>
</dbReference>
<dbReference type="Gene3D" id="3.40.50.920">
    <property type="match status" value="1"/>
</dbReference>
<reference evidence="5 6" key="1">
    <citation type="submission" date="2019-12" db="EMBL/GenBank/DDBJ databases">
        <title>Genome sequenceing of Clostridium bovifaecis.</title>
        <authorList>
            <person name="Yao Y."/>
        </authorList>
    </citation>
    <scope>NUCLEOTIDE SEQUENCE [LARGE SCALE GENOMIC DNA]</scope>
    <source>
        <strain evidence="5 6">BXX</strain>
    </source>
</reference>
<dbReference type="InterPro" id="IPR005475">
    <property type="entry name" value="Transketolase-like_Pyr-bd"/>
</dbReference>
<dbReference type="SUPFAM" id="SSF52518">
    <property type="entry name" value="Thiamin diphosphate-binding fold (THDP-binding)"/>
    <property type="match status" value="1"/>
</dbReference>